<accession>A0ACB7PNH2</accession>
<sequence>MQTLVVQTATVFPPSYLPAMALAAAFSPFTLIDFVAPGPGSLSVEQQLASLGPPLHCAERFWLKSAKRSGPLKYCRVTRESEVVGSATLPWALLDPHVGGDAVFYQGFISTLLPTGFSAYSSDTADENNAACRALDEGPHLPWRSIVTRSAAQDICQEFPYGTLEGCSAIDMAKARAAEPQLASAGRLLRGVECPGFSAPSSVPGEKQISAGIQMAPVEYGKTPKLLLAFGLSGKSARSSSGGTFRDLRRNLYAQAGEKPHPGRCKTEDTPRIGTFTTTLRSTYLSFAERNTVRPFSFKSPFSTGMSSIPSPASSWRKMQIPRPLQQLFDHFPLQTYEPNHLPERSQHLTSSDIPTLYVFSTDSDARLGLPSFNPGCLKWQTLLRLANLNFRTLPSTNHASPTGSLPFLLPPRTSSTTTAPLPIPASNLLAYAQRSQPGTAVTDLDPDLPPRSQAYLSLINLSLRNAWLYALYLDPSHAALLQQLYIRPASSSRGVRAALLYQLRRAAAEQVATTSAGGKIVSVAPVTSVEGIDEEAVYRESGEALEALESLLGESGTGWFFGRERPGVFDAALFSYTHLMMEYMPGEGGSAGEGEGVALGRMVLGAGDGGLARHRERMLQTAWPGWDGYRR</sequence>
<organism evidence="1 2">
    <name type="scientific">Chaetomium tenue</name>
    <dbReference type="NCBI Taxonomy" id="1854479"/>
    <lineage>
        <taxon>Eukaryota</taxon>
        <taxon>Fungi</taxon>
        <taxon>Dikarya</taxon>
        <taxon>Ascomycota</taxon>
        <taxon>Pezizomycotina</taxon>
        <taxon>Sordariomycetes</taxon>
        <taxon>Sordariomycetidae</taxon>
        <taxon>Sordariales</taxon>
        <taxon>Chaetomiaceae</taxon>
        <taxon>Chaetomium</taxon>
    </lineage>
</organism>
<dbReference type="Proteomes" id="UP000724584">
    <property type="component" value="Unassembled WGS sequence"/>
</dbReference>
<comment type="caution">
    <text evidence="1">The sequence shown here is derived from an EMBL/GenBank/DDBJ whole genome shotgun (WGS) entry which is preliminary data.</text>
</comment>
<evidence type="ECO:0000313" key="2">
    <source>
        <dbReference type="Proteomes" id="UP000724584"/>
    </source>
</evidence>
<protein>
    <submittedName>
        <fullName evidence="1">Uncharacterized protein</fullName>
    </submittedName>
</protein>
<evidence type="ECO:0000313" key="1">
    <source>
        <dbReference type="EMBL" id="KAH6649786.1"/>
    </source>
</evidence>
<name>A0ACB7PNH2_9PEZI</name>
<proteinExistence type="predicted"/>
<keyword evidence="2" id="KW-1185">Reference proteome</keyword>
<reference evidence="1 2" key="1">
    <citation type="journal article" date="2021" name="Nat. Commun.">
        <title>Genetic determinants of endophytism in the Arabidopsis root mycobiome.</title>
        <authorList>
            <person name="Mesny F."/>
            <person name="Miyauchi S."/>
            <person name="Thiergart T."/>
            <person name="Pickel B."/>
            <person name="Atanasova L."/>
            <person name="Karlsson M."/>
            <person name="Huettel B."/>
            <person name="Barry K.W."/>
            <person name="Haridas S."/>
            <person name="Chen C."/>
            <person name="Bauer D."/>
            <person name="Andreopoulos W."/>
            <person name="Pangilinan J."/>
            <person name="LaButti K."/>
            <person name="Riley R."/>
            <person name="Lipzen A."/>
            <person name="Clum A."/>
            <person name="Drula E."/>
            <person name="Henrissat B."/>
            <person name="Kohler A."/>
            <person name="Grigoriev I.V."/>
            <person name="Martin F.M."/>
            <person name="Hacquard S."/>
        </authorList>
    </citation>
    <scope>NUCLEOTIDE SEQUENCE [LARGE SCALE GENOMIC DNA]</scope>
    <source>
        <strain evidence="1 2">MPI-SDFR-AT-0079</strain>
    </source>
</reference>
<dbReference type="EMBL" id="JAGIZQ010000001">
    <property type="protein sequence ID" value="KAH6649786.1"/>
    <property type="molecule type" value="Genomic_DNA"/>
</dbReference>
<gene>
    <name evidence="1" type="ORF">F5144DRAFT_588431</name>
</gene>